<accession>A0A699VPY3</accession>
<feature type="region of interest" description="Disordered" evidence="1">
    <location>
        <begin position="1"/>
        <end position="40"/>
    </location>
</feature>
<organism evidence="2">
    <name type="scientific">Tanacetum cinerariifolium</name>
    <name type="common">Dalmatian daisy</name>
    <name type="synonym">Chrysanthemum cinerariifolium</name>
    <dbReference type="NCBI Taxonomy" id="118510"/>
    <lineage>
        <taxon>Eukaryota</taxon>
        <taxon>Viridiplantae</taxon>
        <taxon>Streptophyta</taxon>
        <taxon>Embryophyta</taxon>
        <taxon>Tracheophyta</taxon>
        <taxon>Spermatophyta</taxon>
        <taxon>Magnoliopsida</taxon>
        <taxon>eudicotyledons</taxon>
        <taxon>Gunneridae</taxon>
        <taxon>Pentapetalae</taxon>
        <taxon>asterids</taxon>
        <taxon>campanulids</taxon>
        <taxon>Asterales</taxon>
        <taxon>Asteraceae</taxon>
        <taxon>Asteroideae</taxon>
        <taxon>Anthemideae</taxon>
        <taxon>Anthemidinae</taxon>
        <taxon>Tanacetum</taxon>
    </lineage>
</organism>
<comment type="caution">
    <text evidence="2">The sequence shown here is derived from an EMBL/GenBank/DDBJ whole genome shotgun (WGS) entry which is preliminary data.</text>
</comment>
<evidence type="ECO:0000256" key="1">
    <source>
        <dbReference type="SAM" id="MobiDB-lite"/>
    </source>
</evidence>
<reference evidence="2" key="1">
    <citation type="journal article" date="2019" name="Sci. Rep.">
        <title>Draft genome of Tanacetum cinerariifolium, the natural source of mosquito coil.</title>
        <authorList>
            <person name="Yamashiro T."/>
            <person name="Shiraishi A."/>
            <person name="Satake H."/>
            <person name="Nakayama K."/>
        </authorList>
    </citation>
    <scope>NUCLEOTIDE SEQUENCE</scope>
</reference>
<sequence>DDELVVEEAGVKPKAERADVELEAEEPHGVPEATIGTGSQRPFAVHDFPIGFHEAVLESRENATLKKKLAEKEMLLDLTRMDRDRTERRLSESIWWNERFYLKMVRKGAVPKPPS</sequence>
<name>A0A699VPY3_TANCI</name>
<proteinExistence type="predicted"/>
<feature type="non-terminal residue" evidence="2">
    <location>
        <position position="115"/>
    </location>
</feature>
<evidence type="ECO:0000313" key="2">
    <source>
        <dbReference type="EMBL" id="GFD37672.1"/>
    </source>
</evidence>
<protein>
    <submittedName>
        <fullName evidence="2">Uncharacterized protein</fullName>
    </submittedName>
</protein>
<feature type="compositionally biased region" description="Basic and acidic residues" evidence="1">
    <location>
        <begin position="9"/>
        <end position="29"/>
    </location>
</feature>
<dbReference type="AlphaFoldDB" id="A0A699VPY3"/>
<dbReference type="EMBL" id="BKCJ011489122">
    <property type="protein sequence ID" value="GFD37672.1"/>
    <property type="molecule type" value="Genomic_DNA"/>
</dbReference>
<feature type="non-terminal residue" evidence="2">
    <location>
        <position position="1"/>
    </location>
</feature>
<gene>
    <name evidence="2" type="ORF">Tci_909641</name>
</gene>